<dbReference type="PANTHER" id="PTHR47700:SF2">
    <property type="entry name" value="CHITINASE"/>
    <property type="match status" value="1"/>
</dbReference>
<dbReference type="Pfam" id="PF25139">
    <property type="entry name" value="LysM14_C"/>
    <property type="match status" value="1"/>
</dbReference>
<dbReference type="Gene3D" id="3.10.350.10">
    <property type="entry name" value="LysM domain"/>
    <property type="match status" value="1"/>
</dbReference>
<keyword evidence="7" id="KW-1185">Reference proteome</keyword>
<keyword evidence="4" id="KW-0732">Signal</keyword>
<dbReference type="Pfam" id="PF00187">
    <property type="entry name" value="Chitin_bind_1"/>
    <property type="match status" value="1"/>
</dbReference>
<dbReference type="InterPro" id="IPR053214">
    <property type="entry name" value="LysM12-like"/>
</dbReference>
<dbReference type="EMBL" id="JQGA01000243">
    <property type="protein sequence ID" value="KGO76574.1"/>
    <property type="molecule type" value="Genomic_DNA"/>
</dbReference>
<dbReference type="InterPro" id="IPR057277">
    <property type="entry name" value="LysM_C"/>
</dbReference>
<evidence type="ECO:0000313" key="6">
    <source>
        <dbReference type="EMBL" id="KGO76574.1"/>
    </source>
</evidence>
<dbReference type="InterPro" id="IPR018392">
    <property type="entry name" value="LysM"/>
</dbReference>
<name>A0A0A2L9C5_PENIT</name>
<feature type="signal peptide" evidence="4">
    <location>
        <begin position="1"/>
        <end position="23"/>
    </location>
</feature>
<evidence type="ECO:0000256" key="3">
    <source>
        <dbReference type="SAM" id="MobiDB-lite"/>
    </source>
</evidence>
<protein>
    <submittedName>
        <fullName evidence="6">Chitin-binding, type 1</fullName>
    </submittedName>
</protein>
<dbReference type="InterPro" id="IPR001002">
    <property type="entry name" value="Chitin-bd_1"/>
</dbReference>
<feature type="chain" id="PRO_5001989999" evidence="4">
    <location>
        <begin position="24"/>
        <end position="379"/>
    </location>
</feature>
<evidence type="ECO:0000256" key="2">
    <source>
        <dbReference type="ARBA" id="ARBA00023026"/>
    </source>
</evidence>
<dbReference type="InterPro" id="IPR036861">
    <property type="entry name" value="Endochitinase-like_sf"/>
</dbReference>
<dbReference type="PROSITE" id="PS00026">
    <property type="entry name" value="CHIT_BIND_I_1"/>
    <property type="match status" value="1"/>
</dbReference>
<dbReference type="Proteomes" id="UP000030104">
    <property type="component" value="Unassembled WGS sequence"/>
</dbReference>
<gene>
    <name evidence="6" type="ORF">PITC_088530</name>
</gene>
<dbReference type="Gene3D" id="3.30.60.10">
    <property type="entry name" value="Endochitinase-like"/>
    <property type="match status" value="1"/>
</dbReference>
<dbReference type="HOGENOM" id="CLU_037347_0_0_1"/>
<evidence type="ECO:0000256" key="1">
    <source>
        <dbReference type="ARBA" id="ARBA00022669"/>
    </source>
</evidence>
<dbReference type="InterPro" id="IPR018371">
    <property type="entry name" value="Chitin-binding_1_CS"/>
</dbReference>
<organism evidence="6 7">
    <name type="scientific">Penicillium italicum</name>
    <name type="common">Blue mold</name>
    <dbReference type="NCBI Taxonomy" id="40296"/>
    <lineage>
        <taxon>Eukaryota</taxon>
        <taxon>Fungi</taxon>
        <taxon>Dikarya</taxon>
        <taxon>Ascomycota</taxon>
        <taxon>Pezizomycotina</taxon>
        <taxon>Eurotiomycetes</taxon>
        <taxon>Eurotiomycetidae</taxon>
        <taxon>Eurotiales</taxon>
        <taxon>Aspergillaceae</taxon>
        <taxon>Penicillium</taxon>
    </lineage>
</organism>
<dbReference type="InterPro" id="IPR036779">
    <property type="entry name" value="LysM_dom_sf"/>
</dbReference>
<dbReference type="AlphaFoldDB" id="A0A0A2L9C5"/>
<dbReference type="STRING" id="40296.A0A0A2L9C5"/>
<dbReference type="PANTHER" id="PTHR47700">
    <property type="entry name" value="V CHITINASE, PUTATIVE (AFU_ORTHOLOGUE AFUA_6G13720)-RELATED"/>
    <property type="match status" value="1"/>
</dbReference>
<reference evidence="6 7" key="1">
    <citation type="journal article" date="2015" name="Mol. Plant Microbe Interact.">
        <title>Genome, transcriptome, and functional analyses of Penicillium expansum provide new insights into secondary metabolism and pathogenicity.</title>
        <authorList>
            <person name="Ballester A.R."/>
            <person name="Marcet-Houben M."/>
            <person name="Levin E."/>
            <person name="Sela N."/>
            <person name="Selma-Lazaro C."/>
            <person name="Carmona L."/>
            <person name="Wisniewski M."/>
            <person name="Droby S."/>
            <person name="Gonzalez-Candelas L."/>
            <person name="Gabaldon T."/>
        </authorList>
    </citation>
    <scope>NUCLEOTIDE SEQUENCE [LARGE SCALE GENOMIC DNA]</scope>
    <source>
        <strain evidence="6 7">PHI-1</strain>
    </source>
</reference>
<dbReference type="CDD" id="cd00035">
    <property type="entry name" value="ChtBD1"/>
    <property type="match status" value="1"/>
</dbReference>
<evidence type="ECO:0000259" key="5">
    <source>
        <dbReference type="PROSITE" id="PS51782"/>
    </source>
</evidence>
<accession>A0A0A2L9C5</accession>
<dbReference type="SUPFAM" id="SSF54106">
    <property type="entry name" value="LysM domain"/>
    <property type="match status" value="1"/>
</dbReference>
<dbReference type="SUPFAM" id="SSF57016">
    <property type="entry name" value="Plant lectins/antimicrobial peptides"/>
    <property type="match status" value="1"/>
</dbReference>
<dbReference type="GO" id="GO:0008061">
    <property type="term" value="F:chitin binding"/>
    <property type="evidence" value="ECO:0007669"/>
    <property type="project" value="UniProtKB-KW"/>
</dbReference>
<proteinExistence type="predicted"/>
<evidence type="ECO:0000313" key="7">
    <source>
        <dbReference type="Proteomes" id="UP000030104"/>
    </source>
</evidence>
<keyword evidence="1" id="KW-0147">Chitin-binding</keyword>
<dbReference type="OrthoDB" id="73875at2759"/>
<dbReference type="PhylomeDB" id="A0A0A2L9C5"/>
<feature type="region of interest" description="Disordered" evidence="3">
    <location>
        <begin position="198"/>
        <end position="249"/>
    </location>
</feature>
<dbReference type="OMA" id="GYSNTCL"/>
<keyword evidence="2" id="KW-0843">Virulence</keyword>
<dbReference type="SMART" id="SM00257">
    <property type="entry name" value="LysM"/>
    <property type="match status" value="1"/>
</dbReference>
<dbReference type="CDD" id="cd00118">
    <property type="entry name" value="LysM"/>
    <property type="match status" value="1"/>
</dbReference>
<dbReference type="PROSITE" id="PS51782">
    <property type="entry name" value="LYSM"/>
    <property type="match status" value="1"/>
</dbReference>
<sequence>MGFFRLSDFIALTSILLVGLAAASGTAVSVAPQADSSGVCYTYVVNAGETCSVIAQANSITTADLEAYNARNWAWNGCAQMSQGDFICLSAGEPPMPVALPHAVCGPQVPGTTRPDIWSELGSLNPCPANQCCSSLGLCGTTPDFCTSAAHVATALSTSTDAQPNQLTAISETTSTFTIPTIPVWKIVTTNETSYSMTTSTSATKPVPITASTTTSTRTTSTHKTTTTKPTTLSQTKISPSTSTSTSTSKPKIVKPWSLTMYTEQNCKGDYYVLQGHNVGYSNTCLNLRGGLSSKVTDTDVSCKWFTNDGKSSTKCDSSGLEKPQSWIVETGICTVYSVKDCKHDLFFNAYTPVPKHPCQNRGKFDTPYFVSMNCYTEG</sequence>
<comment type="caution">
    <text evidence="6">The sequence shown here is derived from an EMBL/GenBank/DDBJ whole genome shotgun (WGS) entry which is preliminary data.</text>
</comment>
<evidence type="ECO:0000256" key="4">
    <source>
        <dbReference type="SAM" id="SignalP"/>
    </source>
</evidence>
<feature type="domain" description="LysM" evidence="5">
    <location>
        <begin position="41"/>
        <end position="89"/>
    </location>
</feature>